<dbReference type="Pfam" id="PF00415">
    <property type="entry name" value="RCC1"/>
    <property type="match status" value="3"/>
</dbReference>
<reference evidence="2 3" key="1">
    <citation type="submission" date="2018-10" db="EMBL/GenBank/DDBJ databases">
        <title>Marmoricola sp. 4Q3S-7 whole genome shotgun sequence.</title>
        <authorList>
            <person name="Li F."/>
        </authorList>
    </citation>
    <scope>NUCLEOTIDE SEQUENCE [LARGE SCALE GENOMIC DNA]</scope>
    <source>
        <strain evidence="2 3">4Q3S-7</strain>
    </source>
</reference>
<evidence type="ECO:0000313" key="2">
    <source>
        <dbReference type="EMBL" id="RLV47817.1"/>
    </source>
</evidence>
<keyword evidence="3" id="KW-1185">Reference proteome</keyword>
<evidence type="ECO:0000256" key="1">
    <source>
        <dbReference type="SAM" id="MobiDB-lite"/>
    </source>
</evidence>
<dbReference type="SUPFAM" id="SSF50985">
    <property type="entry name" value="RCC1/BLIP-II"/>
    <property type="match status" value="1"/>
</dbReference>
<dbReference type="PRINTS" id="PR00633">
    <property type="entry name" value="RCCNDNSATION"/>
</dbReference>
<dbReference type="RefSeq" id="WP_121807323.1">
    <property type="nucleotide sequence ID" value="NZ_RDBE01000010.1"/>
</dbReference>
<dbReference type="InterPro" id="IPR000408">
    <property type="entry name" value="Reg_chr_condens"/>
</dbReference>
<dbReference type="Gene3D" id="2.130.10.30">
    <property type="entry name" value="Regulator of chromosome condensation 1/beta-lactamase-inhibitor protein II"/>
    <property type="match status" value="2"/>
</dbReference>
<dbReference type="AlphaFoldDB" id="A0A3L8NYT6"/>
<dbReference type="EMBL" id="RDBE01000010">
    <property type="protein sequence ID" value="RLV47817.1"/>
    <property type="molecule type" value="Genomic_DNA"/>
</dbReference>
<comment type="caution">
    <text evidence="2">The sequence shown here is derived from an EMBL/GenBank/DDBJ whole genome shotgun (WGS) entry which is preliminary data.</text>
</comment>
<name>A0A3L8NYT6_9ACTN</name>
<dbReference type="PANTHER" id="PTHR45982:SF1">
    <property type="entry name" value="REGULATOR OF CHROMOSOME CONDENSATION"/>
    <property type="match status" value="1"/>
</dbReference>
<accession>A0A3L8NYT6</accession>
<evidence type="ECO:0000313" key="3">
    <source>
        <dbReference type="Proteomes" id="UP000281708"/>
    </source>
</evidence>
<dbReference type="GO" id="GO:0005085">
    <property type="term" value="F:guanyl-nucleotide exchange factor activity"/>
    <property type="evidence" value="ECO:0007669"/>
    <property type="project" value="TreeGrafter"/>
</dbReference>
<dbReference type="GO" id="GO:0005737">
    <property type="term" value="C:cytoplasm"/>
    <property type="evidence" value="ECO:0007669"/>
    <property type="project" value="TreeGrafter"/>
</dbReference>
<gene>
    <name evidence="2" type="ORF">D9V37_16980</name>
</gene>
<organism evidence="2 3">
    <name type="scientific">Nocardioides mangrovicus</name>
    <dbReference type="NCBI Taxonomy" id="2478913"/>
    <lineage>
        <taxon>Bacteria</taxon>
        <taxon>Bacillati</taxon>
        <taxon>Actinomycetota</taxon>
        <taxon>Actinomycetes</taxon>
        <taxon>Propionibacteriales</taxon>
        <taxon>Nocardioidaceae</taxon>
        <taxon>Nocardioides</taxon>
    </lineage>
</organism>
<dbReference type="Proteomes" id="UP000281708">
    <property type="component" value="Unassembled WGS sequence"/>
</dbReference>
<proteinExistence type="predicted"/>
<dbReference type="OrthoDB" id="9796385at2"/>
<dbReference type="InterPro" id="IPR009091">
    <property type="entry name" value="RCC1/BLIP-II"/>
</dbReference>
<dbReference type="PROSITE" id="PS50012">
    <property type="entry name" value="RCC1_3"/>
    <property type="match status" value="4"/>
</dbReference>
<feature type="region of interest" description="Disordered" evidence="1">
    <location>
        <begin position="120"/>
        <end position="145"/>
    </location>
</feature>
<dbReference type="InterPro" id="IPR051553">
    <property type="entry name" value="Ran_GTPase-activating"/>
</dbReference>
<sequence length="511" mass="51623">MLSVAVGLVGTARADARPVDRPRALAAAAGVDAHAAALRTSRYVVSLRLSSTSVGAGGSVTATGLVQGSDAVGRRVLLQRWNGHRFATVASGRVSRHHGFAIRTTVTTSGAYLAKLRRHPGHHRAGASPTRRVEVRGPAAPGPTSYATDFRQLAVSTSACSIRSSDESLRCWGYNGHGQLATGGTTPTSSGTPVQIAGSWSSVSTSPGAVCGIKTTGTLWCWGNNASGQVGDGTTTDRTTPVQVGSDSGWTQVSTSATSSCGVLRGTAYCWGDNASGNLGDGTTTDALTPTAVRGDLGFVSVMPAATFSCGRTSSGAIYCWGANTDGELGDGTTTDRITPTAVSLAHVTGSREFDSLSVATIGSHVCAVTREGSAYCWGANTDGKLGDGTTTSQDAPVAVSVAGVPGVTWSRVIASQGSSCGLSTTGLAYCWGFNGNGGLGDGTTTSRTTPQTGDPVGTGTRYTVIDMAYDGGCGLTTTGVTQCWGLDNVHQLGNGSSTSSTTTPVTVSGL</sequence>
<evidence type="ECO:0008006" key="4">
    <source>
        <dbReference type="Google" id="ProtNLM"/>
    </source>
</evidence>
<dbReference type="PANTHER" id="PTHR45982">
    <property type="entry name" value="REGULATOR OF CHROMOSOME CONDENSATION"/>
    <property type="match status" value="1"/>
</dbReference>
<protein>
    <recommendedName>
        <fullName evidence="4">Chromosome condensation regulator RCC1</fullName>
    </recommendedName>
</protein>